<evidence type="ECO:0000256" key="3">
    <source>
        <dbReference type="PIRSR" id="PIRSR001365-2"/>
    </source>
</evidence>
<sequence>MRYAAGDARDWVRDTLCGYFTVLYTPFREDGAVDEEGLRHNVRRTLALPGVGGLSVNSLHQEFWTLTGVERKHLVEVVLDEVGGRAPVVVGCSDPSAETVVDLARHAAAAGADLAMAWPPFYGPRSAESVRHFYEYVAGRIGIGLVLYSTTLPELGYYLTPPEVEALLPLPAVCAVQNTTLNLAQYAAMLERVGDRLPVATSLEEYHLFGQIAFPKRAPRFLIGSSRPVLCQTPAHPHCGRFIEAMAAGNLAEAAAEARTIMAIADRLQSRYFARGFHHVGLFKHVAGLLGMRAGSTRPGVAPASVSEREEAEQILRDLGLLSEGGA</sequence>
<keyword evidence="5" id="KW-1185">Reference proteome</keyword>
<reference evidence="4" key="1">
    <citation type="submission" date="2021-03" db="EMBL/GenBank/DDBJ databases">
        <authorList>
            <person name="So Y."/>
        </authorList>
    </citation>
    <scope>NUCLEOTIDE SEQUENCE</scope>
    <source>
        <strain evidence="4">SG15</strain>
    </source>
</reference>
<dbReference type="GO" id="GO:0005829">
    <property type="term" value="C:cytosol"/>
    <property type="evidence" value="ECO:0007669"/>
    <property type="project" value="TreeGrafter"/>
</dbReference>
<feature type="binding site" evidence="3">
    <location>
        <position position="229"/>
    </location>
    <ligand>
        <name>pyruvate</name>
        <dbReference type="ChEBI" id="CHEBI:15361"/>
    </ligand>
</feature>
<evidence type="ECO:0000313" key="5">
    <source>
        <dbReference type="Proteomes" id="UP000677537"/>
    </source>
</evidence>
<protein>
    <submittedName>
        <fullName evidence="4">Dihydrodipicolinate synthase family protein</fullName>
    </submittedName>
</protein>
<gene>
    <name evidence="4" type="ORF">J5Y10_19570</name>
</gene>
<dbReference type="InterPro" id="IPR002220">
    <property type="entry name" value="DapA-like"/>
</dbReference>
<keyword evidence="1 2" id="KW-0456">Lyase</keyword>
<dbReference type="AlphaFoldDB" id="A0A940MZE5"/>
<dbReference type="GO" id="GO:0008747">
    <property type="term" value="F:N-acetylneuraminate lyase activity"/>
    <property type="evidence" value="ECO:0007669"/>
    <property type="project" value="TreeGrafter"/>
</dbReference>
<dbReference type="CDD" id="cd00408">
    <property type="entry name" value="DHDPS-like"/>
    <property type="match status" value="1"/>
</dbReference>
<accession>A0A940MZE5</accession>
<dbReference type="Gene3D" id="3.20.20.70">
    <property type="entry name" value="Aldolase class I"/>
    <property type="match status" value="1"/>
</dbReference>
<organism evidence="4 5">
    <name type="scientific">Roseomonas indoligenes</name>
    <dbReference type="NCBI Taxonomy" id="2820811"/>
    <lineage>
        <taxon>Bacteria</taxon>
        <taxon>Pseudomonadati</taxon>
        <taxon>Pseudomonadota</taxon>
        <taxon>Alphaproteobacteria</taxon>
        <taxon>Acetobacterales</taxon>
        <taxon>Roseomonadaceae</taxon>
        <taxon>Roseomonas</taxon>
    </lineage>
</organism>
<dbReference type="InterPro" id="IPR013785">
    <property type="entry name" value="Aldolase_TIM"/>
</dbReference>
<dbReference type="SMART" id="SM01130">
    <property type="entry name" value="DHDPS"/>
    <property type="match status" value="1"/>
</dbReference>
<evidence type="ECO:0000256" key="2">
    <source>
        <dbReference type="PIRNR" id="PIRNR001365"/>
    </source>
</evidence>
<dbReference type="Proteomes" id="UP000677537">
    <property type="component" value="Unassembled WGS sequence"/>
</dbReference>
<dbReference type="Pfam" id="PF00701">
    <property type="entry name" value="DHDPS"/>
    <property type="match status" value="1"/>
</dbReference>
<dbReference type="EMBL" id="JAGIZA010000013">
    <property type="protein sequence ID" value="MBP0494991.1"/>
    <property type="molecule type" value="Genomic_DNA"/>
</dbReference>
<proteinExistence type="inferred from homology"/>
<dbReference type="PANTHER" id="PTHR42849:SF1">
    <property type="entry name" value="N-ACETYLNEURAMINATE LYASE"/>
    <property type="match status" value="1"/>
</dbReference>
<comment type="caution">
    <text evidence="4">The sequence shown here is derived from an EMBL/GenBank/DDBJ whole genome shotgun (WGS) entry which is preliminary data.</text>
</comment>
<dbReference type="SUPFAM" id="SSF51569">
    <property type="entry name" value="Aldolase"/>
    <property type="match status" value="1"/>
</dbReference>
<name>A0A940MZE5_9PROT</name>
<dbReference type="RefSeq" id="WP_209375789.1">
    <property type="nucleotide sequence ID" value="NZ_JAGIZA010000013.1"/>
</dbReference>
<evidence type="ECO:0000256" key="1">
    <source>
        <dbReference type="ARBA" id="ARBA00023239"/>
    </source>
</evidence>
<comment type="similarity">
    <text evidence="2">Belongs to the DapA family.</text>
</comment>
<dbReference type="PIRSF" id="PIRSF001365">
    <property type="entry name" value="DHDPS"/>
    <property type="match status" value="1"/>
</dbReference>
<dbReference type="PANTHER" id="PTHR42849">
    <property type="entry name" value="N-ACETYLNEURAMINATE LYASE"/>
    <property type="match status" value="1"/>
</dbReference>
<dbReference type="GO" id="GO:0019262">
    <property type="term" value="P:N-acetylneuraminate catabolic process"/>
    <property type="evidence" value="ECO:0007669"/>
    <property type="project" value="TreeGrafter"/>
</dbReference>
<evidence type="ECO:0000313" key="4">
    <source>
        <dbReference type="EMBL" id="MBP0494991.1"/>
    </source>
</evidence>